<gene>
    <name evidence="6" type="ORF">CICLE_v10033867mg</name>
</gene>
<dbReference type="FunFam" id="1.20.120.980:FF:000006">
    <property type="entry name" value="Serine carboxypeptidase S28 family protein"/>
    <property type="match status" value="1"/>
</dbReference>
<dbReference type="EMBL" id="KI536726">
    <property type="protein sequence ID" value="ESR49819.1"/>
    <property type="molecule type" value="Genomic_DNA"/>
</dbReference>
<keyword evidence="7" id="KW-1185">Reference proteome</keyword>
<dbReference type="InterPro" id="IPR042269">
    <property type="entry name" value="Ser_carbopepase_S28_SKS"/>
</dbReference>
<dbReference type="InterPro" id="IPR008758">
    <property type="entry name" value="Peptidase_S28"/>
</dbReference>
<dbReference type="KEGG" id="cic:CICLE_v10033867mg"/>
<dbReference type="GO" id="GO:0006508">
    <property type="term" value="P:proteolysis"/>
    <property type="evidence" value="ECO:0007669"/>
    <property type="project" value="UniProtKB-KW"/>
</dbReference>
<evidence type="ECO:0000256" key="5">
    <source>
        <dbReference type="ARBA" id="ARBA00023180"/>
    </source>
</evidence>
<dbReference type="GO" id="GO:0070008">
    <property type="term" value="F:serine-type exopeptidase activity"/>
    <property type="evidence" value="ECO:0007669"/>
    <property type="project" value="InterPro"/>
</dbReference>
<dbReference type="Gramene" id="ESR49819">
    <property type="protein sequence ID" value="ESR49819"/>
    <property type="gene ID" value="CICLE_v10033867mg"/>
</dbReference>
<keyword evidence="2" id="KW-0645">Protease</keyword>
<sequence>FCHLELPNFSRVPFTFIPRLATRFTARLIPASTPTCVAFDSVSSANSTPWKGDLETYYYDQILDHSNYNPQSYLTFPHRYVLNFKHWGGGGAMAAPILAYLGEESSLDDDHGGIGWLTDNAHRFKALEVYIEHRFYGKSVPFVPSKDALKNATLRGYFNSAQALADYAEILLHIKKNLSAEMSPTIVVGASYGGMLVAWFRLKYPDIALGAVASSAPILYFDNITPSNAFYDLVSKDFREASESCYKTIKQSWLKSIKPLLKKNGLTFLSKKFKTCKPLKDVSELKDYLESMYTSAAQYDDPQEYPVNKACNGIDGASEGTDTLGRIFSGIVALRGESSCYDTCSEMVSPIKIGKNDTTFQANPFNPTESMDSCNKSYGVVPRPHWITTYCSGHDIRVVLKRFGSNIIFSNGLRYPYGSEG</sequence>
<comment type="similarity">
    <text evidence="1">Belongs to the peptidase S28 family.</text>
</comment>
<evidence type="ECO:0000313" key="6">
    <source>
        <dbReference type="EMBL" id="ESR49819.1"/>
    </source>
</evidence>
<evidence type="ECO:0008006" key="8">
    <source>
        <dbReference type="Google" id="ProtNLM"/>
    </source>
</evidence>
<evidence type="ECO:0000313" key="7">
    <source>
        <dbReference type="Proteomes" id="UP000030687"/>
    </source>
</evidence>
<evidence type="ECO:0000256" key="1">
    <source>
        <dbReference type="ARBA" id="ARBA00011079"/>
    </source>
</evidence>
<dbReference type="PANTHER" id="PTHR11010">
    <property type="entry name" value="PROTEASE S28 PRO-X CARBOXYPEPTIDASE-RELATED"/>
    <property type="match status" value="1"/>
</dbReference>
<dbReference type="AlphaFoldDB" id="V4VBW8"/>
<evidence type="ECO:0000256" key="2">
    <source>
        <dbReference type="ARBA" id="ARBA00022670"/>
    </source>
</evidence>
<dbReference type="Gene3D" id="1.20.120.980">
    <property type="entry name" value="Serine carboxypeptidase S28, SKS domain"/>
    <property type="match status" value="1"/>
</dbReference>
<dbReference type="InParanoid" id="V4VBW8"/>
<evidence type="ECO:0000256" key="4">
    <source>
        <dbReference type="ARBA" id="ARBA00022801"/>
    </source>
</evidence>
<dbReference type="eggNOG" id="KOG2183">
    <property type="taxonomic scope" value="Eukaryota"/>
</dbReference>
<proteinExistence type="inferred from homology"/>
<dbReference type="Pfam" id="PF05577">
    <property type="entry name" value="Peptidase_S28"/>
    <property type="match status" value="1"/>
</dbReference>
<reference evidence="6 7" key="1">
    <citation type="submission" date="2013-10" db="EMBL/GenBank/DDBJ databases">
        <authorList>
            <consortium name="International Citrus Genome Consortium"/>
            <person name="Jenkins J."/>
            <person name="Schmutz J."/>
            <person name="Prochnik S."/>
            <person name="Rokhsar D."/>
            <person name="Gmitter F."/>
            <person name="Ollitrault P."/>
            <person name="Machado M."/>
            <person name="Talon M."/>
            <person name="Wincker P."/>
            <person name="Jaillon O."/>
            <person name="Morgante M."/>
        </authorList>
    </citation>
    <scope>NUCLEOTIDE SEQUENCE</scope>
    <source>
        <strain evidence="7">cv. Clemenules</strain>
    </source>
</reference>
<keyword evidence="3" id="KW-0732">Signal</keyword>
<name>V4VBW8_CITCL</name>
<protein>
    <recommendedName>
        <fullName evidence="8">Serine carboxypeptidase S28 family protein</fullName>
    </recommendedName>
</protein>
<feature type="non-terminal residue" evidence="6">
    <location>
        <position position="1"/>
    </location>
</feature>
<dbReference type="PANTHER" id="PTHR11010:SF96">
    <property type="entry name" value="LYSOSOMAL PRO-X CARBOXYPEPTIDASE-LIKE ISOFORM X1"/>
    <property type="match status" value="1"/>
</dbReference>
<dbReference type="GO" id="GO:0008239">
    <property type="term" value="F:dipeptidyl-peptidase activity"/>
    <property type="evidence" value="ECO:0007669"/>
    <property type="project" value="TreeGrafter"/>
</dbReference>
<accession>V4VBW8</accession>
<organism evidence="6 7">
    <name type="scientific">Citrus clementina</name>
    <name type="common">Clementine</name>
    <name type="synonym">Citrus deliciosa x Citrus sinensis</name>
    <dbReference type="NCBI Taxonomy" id="85681"/>
    <lineage>
        <taxon>Eukaryota</taxon>
        <taxon>Viridiplantae</taxon>
        <taxon>Streptophyta</taxon>
        <taxon>Embryophyta</taxon>
        <taxon>Tracheophyta</taxon>
        <taxon>Spermatophyta</taxon>
        <taxon>Magnoliopsida</taxon>
        <taxon>eudicotyledons</taxon>
        <taxon>Gunneridae</taxon>
        <taxon>Pentapetalae</taxon>
        <taxon>rosids</taxon>
        <taxon>malvids</taxon>
        <taxon>Sapindales</taxon>
        <taxon>Rutaceae</taxon>
        <taxon>Aurantioideae</taxon>
        <taxon>Citrus</taxon>
    </lineage>
</organism>
<dbReference type="SUPFAM" id="SSF53474">
    <property type="entry name" value="alpha/beta-Hydrolases"/>
    <property type="match status" value="1"/>
</dbReference>
<keyword evidence="5" id="KW-0325">Glycoprotein</keyword>
<dbReference type="OMA" id="MTIRAPR"/>
<keyword evidence="4" id="KW-0378">Hydrolase</keyword>
<dbReference type="Proteomes" id="UP000030687">
    <property type="component" value="Unassembled WGS sequence"/>
</dbReference>
<dbReference type="InterPro" id="IPR029058">
    <property type="entry name" value="AB_hydrolase_fold"/>
</dbReference>
<evidence type="ECO:0000256" key="3">
    <source>
        <dbReference type="ARBA" id="ARBA00022729"/>
    </source>
</evidence>
<dbReference type="Gene3D" id="3.40.50.1820">
    <property type="entry name" value="alpha/beta hydrolase"/>
    <property type="match status" value="1"/>
</dbReference>